<dbReference type="PANTHER" id="PTHR16469:SF51">
    <property type="entry name" value="TRANSCRIPTION FACTOR TAU 55 KDA SUBUNIT"/>
    <property type="match status" value="1"/>
</dbReference>
<feature type="compositionally biased region" description="Polar residues" evidence="1">
    <location>
        <begin position="334"/>
        <end position="345"/>
    </location>
</feature>
<dbReference type="InterPro" id="IPR013078">
    <property type="entry name" value="His_Pase_superF_clade-1"/>
</dbReference>
<accession>A0ABX6F037</accession>
<dbReference type="InterPro" id="IPR019481">
    <property type="entry name" value="TFIIIC_triple_barrel"/>
</dbReference>
<feature type="compositionally biased region" description="Basic residues" evidence="1">
    <location>
        <begin position="432"/>
        <end position="441"/>
    </location>
</feature>
<dbReference type="EMBL" id="CP015059">
    <property type="protein sequence ID" value="QGN17334.1"/>
    <property type="molecule type" value="Genomic_DNA"/>
</dbReference>
<feature type="compositionally biased region" description="Basic and acidic residues" evidence="1">
    <location>
        <begin position="324"/>
        <end position="333"/>
    </location>
</feature>
<protein>
    <submittedName>
        <fullName evidence="3">Transcription factor tau 55 kDa subunit</fullName>
    </submittedName>
</protein>
<feature type="compositionally biased region" description="Low complexity" evidence="1">
    <location>
        <begin position="279"/>
        <end position="304"/>
    </location>
</feature>
<dbReference type="InterPro" id="IPR014623">
    <property type="entry name" value="Tfc7/tau55"/>
</dbReference>
<organism evidence="3 4">
    <name type="scientific">Kluyveromyces marxianus</name>
    <name type="common">Yeast</name>
    <name type="synonym">Candida kefyr</name>
    <dbReference type="NCBI Taxonomy" id="4911"/>
    <lineage>
        <taxon>Eukaryota</taxon>
        <taxon>Fungi</taxon>
        <taxon>Dikarya</taxon>
        <taxon>Ascomycota</taxon>
        <taxon>Saccharomycotina</taxon>
        <taxon>Saccharomycetes</taxon>
        <taxon>Saccharomycetales</taxon>
        <taxon>Saccharomycetaceae</taxon>
        <taxon>Kluyveromyces</taxon>
    </lineage>
</organism>
<feature type="region of interest" description="Disordered" evidence="1">
    <location>
        <begin position="375"/>
        <end position="456"/>
    </location>
</feature>
<feature type="compositionally biased region" description="Basic and acidic residues" evidence="1">
    <location>
        <begin position="442"/>
        <end position="456"/>
    </location>
</feature>
<dbReference type="Proteomes" id="UP000422736">
    <property type="component" value="Chromosome 6"/>
</dbReference>
<proteinExistence type="predicted"/>
<feature type="domain" description="Transcription factor TFIIIC triple barrel" evidence="2">
    <location>
        <begin position="313"/>
        <end position="411"/>
    </location>
</feature>
<dbReference type="InterPro" id="IPR029033">
    <property type="entry name" value="His_PPase_superfam"/>
</dbReference>
<feature type="region of interest" description="Disordered" evidence="1">
    <location>
        <begin position="211"/>
        <end position="233"/>
    </location>
</feature>
<evidence type="ECO:0000313" key="4">
    <source>
        <dbReference type="Proteomes" id="UP000422736"/>
    </source>
</evidence>
<reference evidence="3 4" key="1">
    <citation type="submission" date="2016-03" db="EMBL/GenBank/DDBJ databases">
        <title>How can Kluyveromyces marxianus grow so fast - potential evolutionary course in Saccharomyces Complex revealed by comparative genomics.</title>
        <authorList>
            <person name="Mo W."/>
            <person name="Lu W."/>
            <person name="Yang X."/>
            <person name="Qi J."/>
            <person name="Lv H."/>
        </authorList>
    </citation>
    <scope>NUCLEOTIDE SEQUENCE [LARGE SCALE GENOMIC DNA]</scope>
    <source>
        <strain evidence="3 4">FIM1</strain>
    </source>
</reference>
<name>A0ABX6F037_KLUMA</name>
<evidence type="ECO:0000313" key="3">
    <source>
        <dbReference type="EMBL" id="QGN17334.1"/>
    </source>
</evidence>
<keyword evidence="4" id="KW-1185">Reference proteome</keyword>
<dbReference type="SUPFAM" id="SSF53254">
    <property type="entry name" value="Phosphoglycerate mutase-like"/>
    <property type="match status" value="1"/>
</dbReference>
<feature type="compositionally biased region" description="Basic and acidic residues" evidence="1">
    <location>
        <begin position="379"/>
        <end position="406"/>
    </location>
</feature>
<gene>
    <name evidence="3" type="primary">TFC7</name>
    <name evidence="3" type="ORF">FIM1_4066</name>
</gene>
<feature type="compositionally biased region" description="Acidic residues" evidence="1">
    <location>
        <begin position="211"/>
        <end position="223"/>
    </location>
</feature>
<dbReference type="Gene3D" id="2.60.40.4370">
    <property type="match status" value="1"/>
</dbReference>
<dbReference type="Pfam" id="PF00300">
    <property type="entry name" value="His_Phos_1"/>
    <property type="match status" value="1"/>
</dbReference>
<dbReference type="PANTHER" id="PTHR16469">
    <property type="entry name" value="UBIQUITIN-ASSOCIATED AND SH3 DOMAIN-CONTAINING BA-RELATED"/>
    <property type="match status" value="1"/>
</dbReference>
<feature type="region of interest" description="Disordered" evidence="1">
    <location>
        <begin position="271"/>
        <end position="349"/>
    </location>
</feature>
<dbReference type="SMART" id="SM00855">
    <property type="entry name" value="PGAM"/>
    <property type="match status" value="1"/>
</dbReference>
<dbReference type="Pfam" id="PF10419">
    <property type="entry name" value="TFIIIC_sub6"/>
    <property type="match status" value="1"/>
</dbReference>
<dbReference type="InterPro" id="IPR051710">
    <property type="entry name" value="Phosphatase_SH3-domain"/>
</dbReference>
<dbReference type="CDD" id="cd07067">
    <property type="entry name" value="HP_PGM_like"/>
    <property type="match status" value="1"/>
</dbReference>
<reference evidence="3 4" key="2">
    <citation type="submission" date="2019-11" db="EMBL/GenBank/DDBJ databases">
        <authorList>
            <person name="Lu H."/>
        </authorList>
    </citation>
    <scope>NUCLEOTIDE SEQUENCE [LARGE SCALE GENOMIC DNA]</scope>
    <source>
        <strain evidence="3 4">FIM1</strain>
    </source>
</reference>
<sequence length="456" mass="51192">MTVKTIYIARHGYRSNWLPTPPAHPAPPTGVNSDVPLAPHGIEQARELAHYLISIDNQPQLIVSSPLYRCLQTSEPIADLLELPIYFDRGLGEWYKPDRDVIPEPASYDILNNFFPGKLKSDWPHSAIPSNKGETEEEIFERCKKFWPVFIKTVEERFPEVETILLVTHAATKIALGMTLLKFNSVRDTLDEDGNVIHCGSCSLDKYELLEDEEDEEAEDEEGSSVPPFEERQWKLTMNGNTEFLSGGEEMNWDFRYGFEAGSDDDIKQRRKLQEKKNGASSSAPQSAGSDAGAASDSVAASGSGQEGGDSQEEYEHVYVSLDVENRNYREKQTVQNQATLQHSGLESDKPLVKIGDNVYEGTWKKPLGTELAFASEGSKSDSKTDSNDSDSKTTDRVYRVTDSIDLHPIQPMTSSHRNRRTPGAFEQSTEKKKKKKKLNQKAKEKLILTKGDEMR</sequence>
<evidence type="ECO:0000256" key="1">
    <source>
        <dbReference type="SAM" id="MobiDB-lite"/>
    </source>
</evidence>
<dbReference type="PIRSF" id="PIRSF036802">
    <property type="entry name" value="Tau55_TFC7"/>
    <property type="match status" value="1"/>
</dbReference>
<evidence type="ECO:0000259" key="2">
    <source>
        <dbReference type="Pfam" id="PF10419"/>
    </source>
</evidence>
<dbReference type="Gene3D" id="3.40.50.1240">
    <property type="entry name" value="Phosphoglycerate mutase-like"/>
    <property type="match status" value="1"/>
</dbReference>